<dbReference type="AlphaFoldDB" id="A0A1Y1XVX4"/>
<evidence type="ECO:0000256" key="3">
    <source>
        <dbReference type="ARBA" id="ARBA00020976"/>
    </source>
</evidence>
<evidence type="ECO:0000256" key="4">
    <source>
        <dbReference type="ARBA" id="ARBA00022448"/>
    </source>
</evidence>
<evidence type="ECO:0000313" key="12">
    <source>
        <dbReference type="EMBL" id="ORX89873.1"/>
    </source>
</evidence>
<evidence type="ECO:0000256" key="7">
    <source>
        <dbReference type="ARBA" id="ARBA00023136"/>
    </source>
</evidence>
<dbReference type="Pfam" id="PF20671">
    <property type="entry name" value="COG3_C"/>
    <property type="match status" value="1"/>
</dbReference>
<feature type="domain" description="Conserved oligomeric Golgi complex subunit 3 C-terminal" evidence="11">
    <location>
        <begin position="293"/>
        <end position="609"/>
    </location>
</feature>
<dbReference type="FunCoup" id="A0A1Y1XVX4">
    <property type="interactions" value="866"/>
</dbReference>
<gene>
    <name evidence="12" type="ORF">K493DRAFT_340365</name>
</gene>
<dbReference type="GO" id="GO:0017119">
    <property type="term" value="C:Golgi transport complex"/>
    <property type="evidence" value="ECO:0007669"/>
    <property type="project" value="TreeGrafter"/>
</dbReference>
<dbReference type="PANTHER" id="PTHR13302">
    <property type="entry name" value="CONSERVED OLIGOMERIC GOLGI COMPLEX COMPONENT 3"/>
    <property type="match status" value="1"/>
</dbReference>
<dbReference type="GO" id="GO:0007030">
    <property type="term" value="P:Golgi organization"/>
    <property type="evidence" value="ECO:0007669"/>
    <property type="project" value="TreeGrafter"/>
</dbReference>
<evidence type="ECO:0000259" key="11">
    <source>
        <dbReference type="Pfam" id="PF20671"/>
    </source>
</evidence>
<feature type="domain" description="Conserved oligomeric Golgi complex subunit 3 N-terminal" evidence="10">
    <location>
        <begin position="129"/>
        <end position="272"/>
    </location>
</feature>
<dbReference type="PANTHER" id="PTHR13302:SF8">
    <property type="entry name" value="CONSERVED OLIGOMERIC GOLGI COMPLEX SUBUNIT 3"/>
    <property type="match status" value="1"/>
</dbReference>
<dbReference type="EMBL" id="MCFE01000416">
    <property type="protein sequence ID" value="ORX89873.1"/>
    <property type="molecule type" value="Genomic_DNA"/>
</dbReference>
<dbReference type="Pfam" id="PF04136">
    <property type="entry name" value="COG3_N"/>
    <property type="match status" value="1"/>
</dbReference>
<keyword evidence="9" id="KW-0175">Coiled coil</keyword>
<evidence type="ECO:0000256" key="9">
    <source>
        <dbReference type="SAM" id="Coils"/>
    </source>
</evidence>
<name>A0A1Y1XVX4_9FUNG</name>
<comment type="subcellular location">
    <subcellularLocation>
        <location evidence="1">Golgi apparatus membrane</location>
        <topology evidence="1">Peripheral membrane protein</topology>
    </subcellularLocation>
</comment>
<evidence type="ECO:0000256" key="8">
    <source>
        <dbReference type="ARBA" id="ARBA00031339"/>
    </source>
</evidence>
<keyword evidence="4" id="KW-0813">Transport</keyword>
<sequence length="773" mass="88474">MLLDNTSQNSLLDTWEKSLSLSDVQKESIQQLEEKCLELPWPEQHLVEPVAQSLLTINNGPKRSRTPIYLPRSNSALSLQAEIFPSSTKMAAESIGIKEPIENTQQFLDWFAKMETEMEREQEDVYRAYLETARFYRNSCDKLLEQIQNIRQYLEKLTLEYETVESKTGSIHQACERLLDEQENFMNLSTILEKNLSHFNELDSINRFLSSPSESICLQPEFIQVLGKIDECIEYVNQNPEFRETELYSLRFRQCMSRGLSLIRGHVIESLKALNSDTSKQSKPSTHRTGLFNVRLRATAKTLRPLIEQIESRVKGYPDYESLLEDCQDCYLYVRQQMLYPVVAENIRELINSNSDILDFTRNSCAYIMSLSAEEYYMFHEFCTNGDEALNKHLEGLVNFFYDRLRPQILKEAKVETLSELCHLLQIYLVEDMNGIDMDREGQAFRSMVMQILQDSQDRLATQARMFIKNEIQAFVAESEDLNCPTEPKTPDQASEAVTLSIRLSTEDDATSPAPSTSTLEVSPALTGLYPTTYMAFWIISKLFRTVKEITFEELLGEALVTTCTSFISASNDIQKEKGSLDAKLFLIKHLLALKEYVTSFDAESIAFRHTLTRTNSQSSSRKSSILGPIIGLAALRSQESEGVDGREELDRILKEACESFVSIGVDGVADSISQEPSNEKQGELQSAYDEFRKAIEERTDLLHAKLGRFIRDVNVEKIFMNQVKGNFLDSYIVFFRNISKEFDRDLLREKFLLPEDFGTWLADLHAAVPAPA</sequence>
<comment type="caution">
    <text evidence="12">The sequence shown here is derived from an EMBL/GenBank/DDBJ whole genome shotgun (WGS) entry which is preliminary data.</text>
</comment>
<reference evidence="12 13" key="1">
    <citation type="submission" date="2016-07" db="EMBL/GenBank/DDBJ databases">
        <title>Pervasive Adenine N6-methylation of Active Genes in Fungi.</title>
        <authorList>
            <consortium name="DOE Joint Genome Institute"/>
            <person name="Mondo S.J."/>
            <person name="Dannebaum R.O."/>
            <person name="Kuo R.C."/>
            <person name="Labutti K."/>
            <person name="Haridas S."/>
            <person name="Kuo A."/>
            <person name="Salamov A."/>
            <person name="Ahrendt S.R."/>
            <person name="Lipzen A."/>
            <person name="Sullivan W."/>
            <person name="Andreopoulos W.B."/>
            <person name="Clum A."/>
            <person name="Lindquist E."/>
            <person name="Daum C."/>
            <person name="Ramamoorthy G.K."/>
            <person name="Gryganskyi A."/>
            <person name="Culley D."/>
            <person name="Magnuson J.K."/>
            <person name="James T.Y."/>
            <person name="O'Malley M.A."/>
            <person name="Stajich J.E."/>
            <person name="Spatafora J.W."/>
            <person name="Visel A."/>
            <person name="Grigoriev I.V."/>
        </authorList>
    </citation>
    <scope>NUCLEOTIDE SEQUENCE [LARGE SCALE GENOMIC DNA]</scope>
    <source>
        <strain evidence="12 13">CBS 931.73</strain>
    </source>
</reference>
<evidence type="ECO:0000256" key="2">
    <source>
        <dbReference type="ARBA" id="ARBA00009936"/>
    </source>
</evidence>
<feature type="coiled-coil region" evidence="9">
    <location>
        <begin position="140"/>
        <end position="167"/>
    </location>
</feature>
<dbReference type="InParanoid" id="A0A1Y1XVX4"/>
<evidence type="ECO:0000313" key="13">
    <source>
        <dbReference type="Proteomes" id="UP000193498"/>
    </source>
</evidence>
<proteinExistence type="inferred from homology"/>
<keyword evidence="13" id="KW-1185">Reference proteome</keyword>
<dbReference type="GO" id="GO:0006886">
    <property type="term" value="P:intracellular protein transport"/>
    <property type="evidence" value="ECO:0007669"/>
    <property type="project" value="InterPro"/>
</dbReference>
<keyword evidence="5" id="KW-0653">Protein transport</keyword>
<organism evidence="12 13">
    <name type="scientific">Basidiobolus meristosporus CBS 931.73</name>
    <dbReference type="NCBI Taxonomy" id="1314790"/>
    <lineage>
        <taxon>Eukaryota</taxon>
        <taxon>Fungi</taxon>
        <taxon>Fungi incertae sedis</taxon>
        <taxon>Zoopagomycota</taxon>
        <taxon>Entomophthoromycotina</taxon>
        <taxon>Basidiobolomycetes</taxon>
        <taxon>Basidiobolales</taxon>
        <taxon>Basidiobolaceae</taxon>
        <taxon>Basidiobolus</taxon>
    </lineage>
</organism>
<evidence type="ECO:0000256" key="1">
    <source>
        <dbReference type="ARBA" id="ARBA00004395"/>
    </source>
</evidence>
<dbReference type="InterPro" id="IPR007265">
    <property type="entry name" value="COG_su3"/>
</dbReference>
<dbReference type="InterPro" id="IPR048685">
    <property type="entry name" value="COG3_C"/>
</dbReference>
<evidence type="ECO:0000256" key="6">
    <source>
        <dbReference type="ARBA" id="ARBA00023034"/>
    </source>
</evidence>
<keyword evidence="7" id="KW-0472">Membrane</keyword>
<dbReference type="GO" id="GO:0000139">
    <property type="term" value="C:Golgi membrane"/>
    <property type="evidence" value="ECO:0007669"/>
    <property type="project" value="UniProtKB-SubCell"/>
</dbReference>
<accession>A0A1Y1XVX4</accession>
<evidence type="ECO:0000259" key="10">
    <source>
        <dbReference type="Pfam" id="PF04136"/>
    </source>
</evidence>
<dbReference type="Proteomes" id="UP000193498">
    <property type="component" value="Unassembled WGS sequence"/>
</dbReference>
<comment type="similarity">
    <text evidence="2">Belongs to the COG3 family.</text>
</comment>
<dbReference type="InterPro" id="IPR048320">
    <property type="entry name" value="COG3_N"/>
</dbReference>
<dbReference type="STRING" id="1314790.A0A1Y1XVX4"/>
<evidence type="ECO:0000256" key="5">
    <source>
        <dbReference type="ARBA" id="ARBA00022927"/>
    </source>
</evidence>
<dbReference type="OrthoDB" id="296793at2759"/>
<dbReference type="GO" id="GO:0005801">
    <property type="term" value="C:cis-Golgi network"/>
    <property type="evidence" value="ECO:0007669"/>
    <property type="project" value="InterPro"/>
</dbReference>
<dbReference type="GO" id="GO:0006891">
    <property type="term" value="P:intra-Golgi vesicle-mediated transport"/>
    <property type="evidence" value="ECO:0007669"/>
    <property type="project" value="TreeGrafter"/>
</dbReference>
<keyword evidence="6" id="KW-0333">Golgi apparatus</keyword>
<protein>
    <recommendedName>
        <fullName evidence="3">Conserved oligomeric Golgi complex subunit 3</fullName>
    </recommendedName>
    <alternativeName>
        <fullName evidence="8">Component of oligomeric Golgi complex 3</fullName>
    </alternativeName>
</protein>